<dbReference type="AlphaFoldDB" id="A0A7Z0M4M0"/>
<evidence type="ECO:0000313" key="7">
    <source>
        <dbReference type="Proteomes" id="UP000589521"/>
    </source>
</evidence>
<sequence>MSYIKNPSSIEKRSFQIIQSEIRDQYPDYQFQSEMEESIIKRCIHTTGDFDYLQTLEFHQDAIESILSVFQEKGTILFDSPISLNGINKRVLDKMGVTYVCLVPQGCGLKSGKTRAQQAIDLAKEIAGPKLFAFGESTEGLTYLLENMNAGELDAAAILALPVGFLDVLEVKEAVRQSSLPSIVNAGYKGGATLVVAVLNAILYQAGQVETEDYVRYSTKQNQE</sequence>
<evidence type="ECO:0000256" key="2">
    <source>
        <dbReference type="ARBA" id="ARBA00009774"/>
    </source>
</evidence>
<evidence type="ECO:0000256" key="3">
    <source>
        <dbReference type="ARBA" id="ARBA00022573"/>
    </source>
</evidence>
<dbReference type="InterPro" id="IPR036588">
    <property type="entry name" value="CobH/CbiC_sf"/>
</dbReference>
<dbReference type="SUPFAM" id="SSF63965">
    <property type="entry name" value="Precorrin-8X methylmutase CbiC/CobH"/>
    <property type="match status" value="1"/>
</dbReference>
<dbReference type="PANTHER" id="PTHR43588:SF1">
    <property type="entry name" value="COBALT-PRECORRIN-8 METHYLMUTASE"/>
    <property type="match status" value="1"/>
</dbReference>
<evidence type="ECO:0000256" key="4">
    <source>
        <dbReference type="ARBA" id="ARBA00023235"/>
    </source>
</evidence>
<organism evidence="6 7">
    <name type="scientific">Streptococcus danieliae</name>
    <dbReference type="NCBI Taxonomy" id="747656"/>
    <lineage>
        <taxon>Bacteria</taxon>
        <taxon>Bacillati</taxon>
        <taxon>Bacillota</taxon>
        <taxon>Bacilli</taxon>
        <taxon>Lactobacillales</taxon>
        <taxon>Streptococcaceae</taxon>
        <taxon>Streptococcus</taxon>
    </lineage>
</organism>
<gene>
    <name evidence="6" type="ORF">HZY94_00260</name>
</gene>
<dbReference type="UniPathway" id="UPA00148"/>
<comment type="caution">
    <text evidence="6">The sequence shown here is derived from an EMBL/GenBank/DDBJ whole genome shotgun (WGS) entry which is preliminary data.</text>
</comment>
<feature type="domain" description="Cobalamin biosynthesis precorrin-8X methylmutase CobH/CbiC" evidence="5">
    <location>
        <begin position="10"/>
        <end position="204"/>
    </location>
</feature>
<keyword evidence="4" id="KW-0413">Isomerase</keyword>
<dbReference type="PANTHER" id="PTHR43588">
    <property type="entry name" value="COBALT-PRECORRIN-8 METHYLMUTASE"/>
    <property type="match status" value="1"/>
</dbReference>
<name>A0A7Z0M4M0_9STRE</name>
<evidence type="ECO:0000313" key="6">
    <source>
        <dbReference type="EMBL" id="NYS95651.1"/>
    </source>
</evidence>
<dbReference type="Pfam" id="PF02570">
    <property type="entry name" value="CbiC"/>
    <property type="match status" value="1"/>
</dbReference>
<protein>
    <submittedName>
        <fullName evidence="6">Precorrin-8X methylmutase</fullName>
    </submittedName>
</protein>
<dbReference type="Proteomes" id="UP000589521">
    <property type="component" value="Unassembled WGS sequence"/>
</dbReference>
<proteinExistence type="inferred from homology"/>
<reference evidence="6 7" key="1">
    <citation type="submission" date="2020-07" db="EMBL/GenBank/DDBJ databases">
        <title>MOT database genomes.</title>
        <authorList>
            <person name="Joseph S."/>
            <person name="Aduse-Opoku J."/>
            <person name="Hashim A."/>
            <person name="Wade W."/>
            <person name="Curtis M."/>
        </authorList>
    </citation>
    <scope>NUCLEOTIDE SEQUENCE [LARGE SCALE GENOMIC DNA]</scope>
    <source>
        <strain evidence="6 7">STR</strain>
    </source>
</reference>
<keyword evidence="3" id="KW-0169">Cobalamin biosynthesis</keyword>
<evidence type="ECO:0000259" key="5">
    <source>
        <dbReference type="Pfam" id="PF02570"/>
    </source>
</evidence>
<dbReference type="GO" id="GO:0009236">
    <property type="term" value="P:cobalamin biosynthetic process"/>
    <property type="evidence" value="ECO:0007669"/>
    <property type="project" value="UniProtKB-UniPathway"/>
</dbReference>
<dbReference type="RefSeq" id="WP_179924483.1">
    <property type="nucleotide sequence ID" value="NZ_CATKDJ010000142.1"/>
</dbReference>
<dbReference type="Gene3D" id="3.40.50.10230">
    <property type="entry name" value="Cobalamin biosynthesis CobH/CbiC, precorrin-8X methylmutase"/>
    <property type="match status" value="1"/>
</dbReference>
<comment type="similarity">
    <text evidence="2">Belongs to the CobH/CbiC family.</text>
</comment>
<accession>A0A7Z0M4M0</accession>
<dbReference type="InterPro" id="IPR003722">
    <property type="entry name" value="Cbl_synth_CobH/CbiC"/>
</dbReference>
<dbReference type="EMBL" id="JACBXX010000022">
    <property type="protein sequence ID" value="NYS95651.1"/>
    <property type="molecule type" value="Genomic_DNA"/>
</dbReference>
<comment type="pathway">
    <text evidence="1">Cofactor biosynthesis; adenosylcobalamin biosynthesis.</text>
</comment>
<dbReference type="GO" id="GO:0016993">
    <property type="term" value="F:precorrin-8X methylmutase activity"/>
    <property type="evidence" value="ECO:0007669"/>
    <property type="project" value="InterPro"/>
</dbReference>
<evidence type="ECO:0000256" key="1">
    <source>
        <dbReference type="ARBA" id="ARBA00004953"/>
    </source>
</evidence>